<dbReference type="CDD" id="cd17814">
    <property type="entry name" value="Fe-ADH-like"/>
    <property type="match status" value="1"/>
</dbReference>
<dbReference type="FunFam" id="1.20.1090.10:FF:000001">
    <property type="entry name" value="Aldehyde-alcohol dehydrogenase"/>
    <property type="match status" value="1"/>
</dbReference>
<dbReference type="GO" id="GO:0046872">
    <property type="term" value="F:metal ion binding"/>
    <property type="evidence" value="ECO:0007669"/>
    <property type="project" value="InterPro"/>
</dbReference>
<dbReference type="Proteomes" id="UP000002218">
    <property type="component" value="Chromosome"/>
</dbReference>
<evidence type="ECO:0000313" key="7">
    <source>
        <dbReference type="Proteomes" id="UP000002218"/>
    </source>
</evidence>
<proteinExistence type="inferred from homology"/>
<dbReference type="AlphaFoldDB" id="C8X9B3"/>
<dbReference type="InterPro" id="IPR039697">
    <property type="entry name" value="Alcohol_dehydrogenase_Fe"/>
</dbReference>
<dbReference type="GO" id="GO:0004022">
    <property type="term" value="F:alcohol dehydrogenase (NAD+) activity"/>
    <property type="evidence" value="ECO:0007669"/>
    <property type="project" value="UniProtKB-ARBA"/>
</dbReference>
<feature type="domain" description="Fe-containing alcohol dehydrogenase-like C-terminal" evidence="5">
    <location>
        <begin position="212"/>
        <end position="406"/>
    </location>
</feature>
<reference evidence="7" key="1">
    <citation type="submission" date="2009-09" db="EMBL/GenBank/DDBJ databases">
        <title>The complete genome of Nakamurella multipartita DSM 44233.</title>
        <authorList>
            <consortium name="US DOE Joint Genome Institute (JGI-PGF)"/>
            <person name="Lucas S."/>
            <person name="Copeland A."/>
            <person name="Lapidus A."/>
            <person name="Glavina del Rio T."/>
            <person name="Dalin E."/>
            <person name="Tice H."/>
            <person name="Bruce D."/>
            <person name="Goodwin L."/>
            <person name="Pitluck S."/>
            <person name="Kyrpides N."/>
            <person name="Mavromatis K."/>
            <person name="Ivanova N."/>
            <person name="Ovchinnikova G."/>
            <person name="Sims D."/>
            <person name="Meincke L."/>
            <person name="Brettin T."/>
            <person name="Detter J.C."/>
            <person name="Han C."/>
            <person name="Larimer F."/>
            <person name="Land M."/>
            <person name="Hauser L."/>
            <person name="Markowitz V."/>
            <person name="Cheng J.-F."/>
            <person name="Hugenholtz P."/>
            <person name="Woyke T."/>
            <person name="Wu D."/>
            <person name="Klenk H.-P."/>
            <person name="Eisen J.A."/>
        </authorList>
    </citation>
    <scope>NUCLEOTIDE SEQUENCE [LARGE SCALE GENOMIC DNA]</scope>
    <source>
        <strain evidence="7">ATCC 700099 / DSM 44233 / CIP 104796 / JCM 9543 / NBRC 105858 / Y-104</strain>
    </source>
</reference>
<dbReference type="Gene3D" id="3.40.50.1970">
    <property type="match status" value="1"/>
</dbReference>
<evidence type="ECO:0000256" key="1">
    <source>
        <dbReference type="ARBA" id="ARBA00007358"/>
    </source>
</evidence>
<sequence length="406" mass="42362">MVAIGHKEVIRTHTHAAGATPPRPSPVVKFHAPEVVFGLGALAEAGFAAARLGARRPFVVTDDGVHDAGWVHQLLVHLRGAGLDPVVWRGITPNPKDVEITQGYEQYRESGCDVLIGIGGGSAMDAAKGIAILSGNGGSILDYAGVDQVTRPIPPLLMIPTTSGTGADVSQFCIVTDTESAVKITIMGRALVPDISITDPRLLTTMPEWLAAATGLDALTHGIESFVSLAHNPLADGHALSAVRLVSHYLPATIQRPEDLGARTQMAQASLEAGLAFTNAILGATHAMSHQVGGLLDLPHGVINGILLPHVIGYNAQTIPDRFRDLALAVGLPVAGAPPEEVAGLLSAYVRRLGDEVGVPRGLRDIGVSDEDIPRLAQSTLQDACLSTNPRSADAVDIEGLLRAAM</sequence>
<evidence type="ECO:0000259" key="4">
    <source>
        <dbReference type="Pfam" id="PF00465"/>
    </source>
</evidence>
<feature type="domain" description="Alcohol dehydrogenase iron-type/glycerol dehydrogenase GldA" evidence="4">
    <location>
        <begin position="33"/>
        <end position="200"/>
    </location>
</feature>
<keyword evidence="2" id="KW-0560">Oxidoreductase</keyword>
<dbReference type="InterPro" id="IPR001670">
    <property type="entry name" value="ADH_Fe/GldA"/>
</dbReference>
<keyword evidence="3" id="KW-0520">NAD</keyword>
<dbReference type="EMBL" id="CP001737">
    <property type="protein sequence ID" value="ACV77181.1"/>
    <property type="molecule type" value="Genomic_DNA"/>
</dbReference>
<dbReference type="Gene3D" id="1.20.1090.10">
    <property type="entry name" value="Dehydroquinate synthase-like - alpha domain"/>
    <property type="match status" value="1"/>
</dbReference>
<dbReference type="FunFam" id="3.40.50.1970:FF:000003">
    <property type="entry name" value="Alcohol dehydrogenase, iron-containing"/>
    <property type="match status" value="1"/>
</dbReference>
<evidence type="ECO:0000256" key="3">
    <source>
        <dbReference type="ARBA" id="ARBA00023027"/>
    </source>
</evidence>
<evidence type="ECO:0000256" key="2">
    <source>
        <dbReference type="ARBA" id="ARBA00023002"/>
    </source>
</evidence>
<dbReference type="OrthoDB" id="323926at2"/>
<accession>C8X9B3</accession>
<dbReference type="HOGENOM" id="CLU_007207_0_0_11"/>
<comment type="similarity">
    <text evidence="1">Belongs to the iron-containing alcohol dehydrogenase family.</text>
</comment>
<organism evidence="6 7">
    <name type="scientific">Nakamurella multipartita (strain ATCC 700099 / DSM 44233 / CIP 104796 / JCM 9543 / NBRC 105858 / Y-104)</name>
    <name type="common">Microsphaera multipartita</name>
    <dbReference type="NCBI Taxonomy" id="479431"/>
    <lineage>
        <taxon>Bacteria</taxon>
        <taxon>Bacillati</taxon>
        <taxon>Actinomycetota</taxon>
        <taxon>Actinomycetes</taxon>
        <taxon>Nakamurellales</taxon>
        <taxon>Nakamurellaceae</taxon>
        <taxon>Nakamurella</taxon>
    </lineage>
</organism>
<dbReference type="PANTHER" id="PTHR11496">
    <property type="entry name" value="ALCOHOL DEHYDROGENASE"/>
    <property type="match status" value="1"/>
</dbReference>
<dbReference type="InterPro" id="IPR056798">
    <property type="entry name" value="ADH_Fe_C"/>
</dbReference>
<evidence type="ECO:0000259" key="5">
    <source>
        <dbReference type="Pfam" id="PF25137"/>
    </source>
</evidence>
<evidence type="ECO:0000313" key="6">
    <source>
        <dbReference type="EMBL" id="ACV77181.1"/>
    </source>
</evidence>
<gene>
    <name evidence="6" type="ordered locus">Namu_0767</name>
</gene>
<dbReference type="Pfam" id="PF25137">
    <property type="entry name" value="ADH_Fe_C"/>
    <property type="match status" value="1"/>
</dbReference>
<dbReference type="SUPFAM" id="SSF56796">
    <property type="entry name" value="Dehydroquinate synthase-like"/>
    <property type="match status" value="1"/>
</dbReference>
<dbReference type="RefSeq" id="WP_015746097.1">
    <property type="nucleotide sequence ID" value="NC_013235.1"/>
</dbReference>
<dbReference type="InterPro" id="IPR018211">
    <property type="entry name" value="ADH_Fe_CS"/>
</dbReference>
<dbReference type="Pfam" id="PF00465">
    <property type="entry name" value="Fe-ADH"/>
    <property type="match status" value="1"/>
</dbReference>
<dbReference type="PANTHER" id="PTHR11496:SF102">
    <property type="entry name" value="ALCOHOL DEHYDROGENASE 4"/>
    <property type="match status" value="1"/>
</dbReference>
<keyword evidence="7" id="KW-1185">Reference proteome</keyword>
<dbReference type="InParanoid" id="C8X9B3"/>
<name>C8X9B3_NAKMY</name>
<protein>
    <submittedName>
        <fullName evidence="6">Iron-containing alcohol dehydrogenase</fullName>
    </submittedName>
</protein>
<reference evidence="6 7" key="2">
    <citation type="journal article" date="2010" name="Stand. Genomic Sci.">
        <title>Complete genome sequence of Nakamurella multipartita type strain (Y-104).</title>
        <authorList>
            <person name="Tice H."/>
            <person name="Mayilraj S."/>
            <person name="Sims D."/>
            <person name="Lapidus A."/>
            <person name="Nolan M."/>
            <person name="Lucas S."/>
            <person name="Glavina Del Rio T."/>
            <person name="Copeland A."/>
            <person name="Cheng J.F."/>
            <person name="Meincke L."/>
            <person name="Bruce D."/>
            <person name="Goodwin L."/>
            <person name="Pitluck S."/>
            <person name="Ivanova N."/>
            <person name="Mavromatis K."/>
            <person name="Ovchinnikova G."/>
            <person name="Pati A."/>
            <person name="Chen A."/>
            <person name="Palaniappan K."/>
            <person name="Land M."/>
            <person name="Hauser L."/>
            <person name="Chang Y.J."/>
            <person name="Jeffries C.D."/>
            <person name="Detter J.C."/>
            <person name="Brettin T."/>
            <person name="Rohde M."/>
            <person name="Goker M."/>
            <person name="Bristow J."/>
            <person name="Eisen J.A."/>
            <person name="Markowitz V."/>
            <person name="Hugenholtz P."/>
            <person name="Kyrpides N.C."/>
            <person name="Klenk H.P."/>
            <person name="Chen F."/>
        </authorList>
    </citation>
    <scope>NUCLEOTIDE SEQUENCE [LARGE SCALE GENOMIC DNA]</scope>
    <source>
        <strain evidence="7">ATCC 700099 / DSM 44233 / CIP 104796 / JCM 9543 / NBRC 105858 / Y-104</strain>
    </source>
</reference>
<dbReference type="STRING" id="479431.Namu_0767"/>
<dbReference type="PROSITE" id="PS00913">
    <property type="entry name" value="ADH_IRON_1"/>
    <property type="match status" value="1"/>
</dbReference>
<dbReference type="KEGG" id="nml:Namu_0767"/>
<dbReference type="eggNOG" id="COG1454">
    <property type="taxonomic scope" value="Bacteria"/>
</dbReference>